<evidence type="ECO:0000313" key="1">
    <source>
        <dbReference type="EMBL" id="GEU50322.1"/>
    </source>
</evidence>
<dbReference type="AlphaFoldDB" id="A0A6L2KP03"/>
<organism evidence="1">
    <name type="scientific">Tanacetum cinerariifolium</name>
    <name type="common">Dalmatian daisy</name>
    <name type="synonym">Chrysanthemum cinerariifolium</name>
    <dbReference type="NCBI Taxonomy" id="118510"/>
    <lineage>
        <taxon>Eukaryota</taxon>
        <taxon>Viridiplantae</taxon>
        <taxon>Streptophyta</taxon>
        <taxon>Embryophyta</taxon>
        <taxon>Tracheophyta</taxon>
        <taxon>Spermatophyta</taxon>
        <taxon>Magnoliopsida</taxon>
        <taxon>eudicotyledons</taxon>
        <taxon>Gunneridae</taxon>
        <taxon>Pentapetalae</taxon>
        <taxon>asterids</taxon>
        <taxon>campanulids</taxon>
        <taxon>Asterales</taxon>
        <taxon>Asteraceae</taxon>
        <taxon>Asteroideae</taxon>
        <taxon>Anthemideae</taxon>
        <taxon>Anthemidinae</taxon>
        <taxon>Tanacetum</taxon>
    </lineage>
</organism>
<protein>
    <submittedName>
        <fullName evidence="1">Uncharacterized protein</fullName>
    </submittedName>
</protein>
<proteinExistence type="predicted"/>
<gene>
    <name evidence="1" type="ORF">Tci_022300</name>
</gene>
<accession>A0A6L2KP03</accession>
<comment type="caution">
    <text evidence="1">The sequence shown here is derived from an EMBL/GenBank/DDBJ whole genome shotgun (WGS) entry which is preliminary data.</text>
</comment>
<dbReference type="EMBL" id="BKCJ010002698">
    <property type="protein sequence ID" value="GEU50322.1"/>
    <property type="molecule type" value="Genomic_DNA"/>
</dbReference>
<feature type="non-terminal residue" evidence="1">
    <location>
        <position position="1"/>
    </location>
</feature>
<name>A0A6L2KP03_TANCI</name>
<sequence>QQDLSPFEGTQSMVVLKIEVCCKQLVEHMRFDETDIVVMVERVND</sequence>
<reference evidence="1" key="1">
    <citation type="journal article" date="2019" name="Sci. Rep.">
        <title>Draft genome of Tanacetum cinerariifolium, the natural source of mosquito coil.</title>
        <authorList>
            <person name="Yamashiro T."/>
            <person name="Shiraishi A."/>
            <person name="Satake H."/>
            <person name="Nakayama K."/>
        </authorList>
    </citation>
    <scope>NUCLEOTIDE SEQUENCE</scope>
</reference>